<dbReference type="OrthoDB" id="5867110at2759"/>
<dbReference type="AlphaFoldDB" id="A0A8X6TAR1"/>
<dbReference type="Proteomes" id="UP000887013">
    <property type="component" value="Unassembled WGS sequence"/>
</dbReference>
<accession>A0A8X6TAR1</accession>
<comment type="caution">
    <text evidence="1">The sequence shown here is derived from an EMBL/GenBank/DDBJ whole genome shotgun (WGS) entry which is preliminary data.</text>
</comment>
<evidence type="ECO:0000313" key="1">
    <source>
        <dbReference type="EMBL" id="GFS90079.1"/>
    </source>
</evidence>
<organism evidence="1 2">
    <name type="scientific">Nephila pilipes</name>
    <name type="common">Giant wood spider</name>
    <name type="synonym">Nephila maculata</name>
    <dbReference type="NCBI Taxonomy" id="299642"/>
    <lineage>
        <taxon>Eukaryota</taxon>
        <taxon>Metazoa</taxon>
        <taxon>Ecdysozoa</taxon>
        <taxon>Arthropoda</taxon>
        <taxon>Chelicerata</taxon>
        <taxon>Arachnida</taxon>
        <taxon>Araneae</taxon>
        <taxon>Araneomorphae</taxon>
        <taxon>Entelegynae</taxon>
        <taxon>Araneoidea</taxon>
        <taxon>Nephilidae</taxon>
        <taxon>Nephila</taxon>
    </lineage>
</organism>
<gene>
    <name evidence="1" type="ORF">NPIL_319441</name>
</gene>
<evidence type="ECO:0008006" key="3">
    <source>
        <dbReference type="Google" id="ProtNLM"/>
    </source>
</evidence>
<name>A0A8X6TAR1_NEPPI</name>
<protein>
    <recommendedName>
        <fullName evidence="3">Reverse transcriptase domain-containing protein</fullName>
    </recommendedName>
</protein>
<proteinExistence type="predicted"/>
<keyword evidence="2" id="KW-1185">Reference proteome</keyword>
<dbReference type="EMBL" id="BMAW01004634">
    <property type="protein sequence ID" value="GFS90079.1"/>
    <property type="molecule type" value="Genomic_DNA"/>
</dbReference>
<reference evidence="1" key="1">
    <citation type="submission" date="2020-08" db="EMBL/GenBank/DDBJ databases">
        <title>Multicomponent nature underlies the extraordinary mechanical properties of spider dragline silk.</title>
        <authorList>
            <person name="Kono N."/>
            <person name="Nakamura H."/>
            <person name="Mori M."/>
            <person name="Yoshida Y."/>
            <person name="Ohtoshi R."/>
            <person name="Malay A.D."/>
            <person name="Moran D.A.P."/>
            <person name="Tomita M."/>
            <person name="Numata K."/>
            <person name="Arakawa K."/>
        </authorList>
    </citation>
    <scope>NUCLEOTIDE SEQUENCE</scope>
</reference>
<evidence type="ECO:0000313" key="2">
    <source>
        <dbReference type="Proteomes" id="UP000887013"/>
    </source>
</evidence>
<sequence>MTHRFKRVLFGMNVSLFPPSATRRKKHVEQFHSEHPIAASFLDFCLYGDDLIAGEDNEHNAFEVSCGAKQIMQKGGMVLRKCIINKSDLMDRWK</sequence>